<keyword evidence="5" id="KW-1185">Reference proteome</keyword>
<feature type="transmembrane region" description="Helical" evidence="2">
    <location>
        <begin position="464"/>
        <end position="485"/>
    </location>
</feature>
<sequence length="611" mass="66239">MTLLADPPEQVIASSGETATAAGRAGSIIRKLWAHTAGHRHGLAIVGGLALLCLVATSVNLAGYPIRFGDEGVYVAQAWAVPNEHALSHYTYWYDHPPLGWLQLSAWFELTDGLGRWAHDTTVAGREFMVVDRIAVCALLFVLARRLGMRRFWAGIAVAMWILSPAAMHYGRLVLLDNIALPWLLAAFALALSPRRTWGAAVGSAVCFAFAVTTKETMAVAAPALLYQLWSNYRRASNRDYAWVSFAIVFAGTVGLYPLYAILKNELIPGPGHVSLVGTIGWQLSARKPSGSVFDPHSDAYNLVHLWLHLDPLLPVAGVIAAAVLMVRPRFRPVMVALLSQVIALLRPGYLPAMYIDALLPLMALAVAGLGDTLWPRSTRELPARVTDTVVRLRSWVDRRRSGDPATQVLPTLAGFVPRLLPGSGTRAATAGPPKLSVVPPPESAAGRPRSFSAAAGYRRARPLLALAGAVLVLVGSGGLATAAVSRWTPTLNHQWSADDDRSERAVVDWLGARVPHDAVLVSEGELWLDLHDAGFAHANNVWVYKVDSDPAVQRQLGRWQNIDYLALSHATLTSESQATMPWVFDAIRNADIVTTFGIGDDRVTVLKVRK</sequence>
<keyword evidence="2" id="KW-0472">Membrane</keyword>
<feature type="domain" description="Glycosyltransferase RgtA/B/C/D-like" evidence="3">
    <location>
        <begin position="119"/>
        <end position="251"/>
    </location>
</feature>
<dbReference type="EMBL" id="RFFH01000006">
    <property type="protein sequence ID" value="RMI31757.1"/>
    <property type="molecule type" value="Genomic_DNA"/>
</dbReference>
<dbReference type="InterPro" id="IPR038731">
    <property type="entry name" value="RgtA/B/C-like"/>
</dbReference>
<comment type="caution">
    <text evidence="4">The sequence shown here is derived from an EMBL/GenBank/DDBJ whole genome shotgun (WGS) entry which is preliminary data.</text>
</comment>
<dbReference type="OrthoDB" id="3207667at2"/>
<feature type="transmembrane region" description="Helical" evidence="2">
    <location>
        <begin position="174"/>
        <end position="193"/>
    </location>
</feature>
<gene>
    <name evidence="4" type="ORF">EBN03_16315</name>
</gene>
<dbReference type="GO" id="GO:0016740">
    <property type="term" value="F:transferase activity"/>
    <property type="evidence" value="ECO:0007669"/>
    <property type="project" value="UniProtKB-KW"/>
</dbReference>
<dbReference type="AlphaFoldDB" id="A0A3M2L295"/>
<protein>
    <submittedName>
        <fullName evidence="4">Phospholipid carrier-dependent glycosyltransferase</fullName>
    </submittedName>
</protein>
<feature type="transmembrane region" description="Helical" evidence="2">
    <location>
        <begin position="42"/>
        <end position="62"/>
    </location>
</feature>
<feature type="transmembrane region" description="Helical" evidence="2">
    <location>
        <begin position="152"/>
        <end position="168"/>
    </location>
</feature>
<evidence type="ECO:0000313" key="5">
    <source>
        <dbReference type="Proteomes" id="UP000279275"/>
    </source>
</evidence>
<name>A0A3M2L295_9NOCA</name>
<keyword evidence="4" id="KW-0808">Transferase</keyword>
<evidence type="ECO:0000259" key="3">
    <source>
        <dbReference type="Pfam" id="PF13231"/>
    </source>
</evidence>
<evidence type="ECO:0000256" key="2">
    <source>
        <dbReference type="SAM" id="Phobius"/>
    </source>
</evidence>
<organism evidence="4 5">
    <name type="scientific">Nocardia stercoris</name>
    <dbReference type="NCBI Taxonomy" id="2483361"/>
    <lineage>
        <taxon>Bacteria</taxon>
        <taxon>Bacillati</taxon>
        <taxon>Actinomycetota</taxon>
        <taxon>Actinomycetes</taxon>
        <taxon>Mycobacteriales</taxon>
        <taxon>Nocardiaceae</taxon>
        <taxon>Nocardia</taxon>
    </lineage>
</organism>
<evidence type="ECO:0000313" key="4">
    <source>
        <dbReference type="EMBL" id="RMI31757.1"/>
    </source>
</evidence>
<dbReference type="Proteomes" id="UP000279275">
    <property type="component" value="Unassembled WGS sequence"/>
</dbReference>
<dbReference type="Pfam" id="PF13231">
    <property type="entry name" value="PMT_2"/>
    <property type="match status" value="1"/>
</dbReference>
<feature type="transmembrane region" description="Helical" evidence="2">
    <location>
        <begin position="306"/>
        <end position="327"/>
    </location>
</feature>
<evidence type="ECO:0000256" key="1">
    <source>
        <dbReference type="SAM" id="MobiDB-lite"/>
    </source>
</evidence>
<proteinExistence type="predicted"/>
<accession>A0A3M2L295</accession>
<keyword evidence="2" id="KW-0812">Transmembrane</keyword>
<reference evidence="4 5" key="1">
    <citation type="submission" date="2018-10" db="EMBL/GenBank/DDBJ databases">
        <title>Isolation from cow dung.</title>
        <authorList>
            <person name="Ling L."/>
        </authorList>
    </citation>
    <scope>NUCLEOTIDE SEQUENCE [LARGE SCALE GENOMIC DNA]</scope>
    <source>
        <strain evidence="4 5">NEAU-LL90</strain>
    </source>
</reference>
<keyword evidence="2" id="KW-1133">Transmembrane helix</keyword>
<feature type="transmembrane region" description="Helical" evidence="2">
    <location>
        <begin position="241"/>
        <end position="260"/>
    </location>
</feature>
<dbReference type="RefSeq" id="WP_122188891.1">
    <property type="nucleotide sequence ID" value="NZ_RFFH01000006.1"/>
</dbReference>
<feature type="region of interest" description="Disordered" evidence="1">
    <location>
        <begin position="427"/>
        <end position="448"/>
    </location>
</feature>